<gene>
    <name evidence="2" type="ORF">GSOID_T00032539001</name>
</gene>
<feature type="region of interest" description="Disordered" evidence="1">
    <location>
        <begin position="1"/>
        <end position="71"/>
    </location>
</feature>
<dbReference type="AlphaFoldDB" id="E4YSZ8"/>
<evidence type="ECO:0000256" key="1">
    <source>
        <dbReference type="SAM" id="MobiDB-lite"/>
    </source>
</evidence>
<organism evidence="2">
    <name type="scientific">Oikopleura dioica</name>
    <name type="common">Tunicate</name>
    <dbReference type="NCBI Taxonomy" id="34765"/>
    <lineage>
        <taxon>Eukaryota</taxon>
        <taxon>Metazoa</taxon>
        <taxon>Chordata</taxon>
        <taxon>Tunicata</taxon>
        <taxon>Appendicularia</taxon>
        <taxon>Copelata</taxon>
        <taxon>Oikopleuridae</taxon>
        <taxon>Oikopleura</taxon>
    </lineage>
</organism>
<sequence length="71" mass="8053">MSRSIGDSKLLEKKNSSLGEMVERERTGRYRRVNVEALGQGRGHSKQFSNSERRALQKTQIVDVCSARSRS</sequence>
<accession>E4YSZ8</accession>
<evidence type="ECO:0000313" key="2">
    <source>
        <dbReference type="EMBL" id="CBY38587.1"/>
    </source>
</evidence>
<proteinExistence type="predicted"/>
<dbReference type="EMBL" id="FN655265">
    <property type="protein sequence ID" value="CBY38587.1"/>
    <property type="molecule type" value="Genomic_DNA"/>
</dbReference>
<dbReference type="Proteomes" id="UP000011014">
    <property type="component" value="Unassembled WGS sequence"/>
</dbReference>
<reference evidence="2" key="1">
    <citation type="journal article" date="2010" name="Science">
        <title>Plasticity of animal genome architecture unmasked by rapid evolution of a pelagic tunicate.</title>
        <authorList>
            <person name="Denoeud F."/>
            <person name="Henriet S."/>
            <person name="Mungpakdee S."/>
            <person name="Aury J.M."/>
            <person name="Da Silva C."/>
            <person name="Brinkmann H."/>
            <person name="Mikhaleva J."/>
            <person name="Olsen L.C."/>
            <person name="Jubin C."/>
            <person name="Canestro C."/>
            <person name="Bouquet J.M."/>
            <person name="Danks G."/>
            <person name="Poulain J."/>
            <person name="Campsteijn C."/>
            <person name="Adamski M."/>
            <person name="Cross I."/>
            <person name="Yadetie F."/>
            <person name="Muffato M."/>
            <person name="Louis A."/>
            <person name="Butcher S."/>
            <person name="Tsagkogeorga G."/>
            <person name="Konrad A."/>
            <person name="Singh S."/>
            <person name="Jensen M.F."/>
            <person name="Cong E.H."/>
            <person name="Eikeseth-Otteraa H."/>
            <person name="Noel B."/>
            <person name="Anthouard V."/>
            <person name="Porcel B.M."/>
            <person name="Kachouri-Lafond R."/>
            <person name="Nishino A."/>
            <person name="Ugolini M."/>
            <person name="Chourrout P."/>
            <person name="Nishida H."/>
            <person name="Aasland R."/>
            <person name="Huzurbazar S."/>
            <person name="Westhof E."/>
            <person name="Delsuc F."/>
            <person name="Lehrach H."/>
            <person name="Reinhardt R."/>
            <person name="Weissenbach J."/>
            <person name="Roy S.W."/>
            <person name="Artiguenave F."/>
            <person name="Postlethwait J.H."/>
            <person name="Manak J.R."/>
            <person name="Thompson E.M."/>
            <person name="Jaillon O."/>
            <person name="Du Pasquier L."/>
            <person name="Boudinot P."/>
            <person name="Liberles D.A."/>
            <person name="Volff J.N."/>
            <person name="Philippe H."/>
            <person name="Lenhard B."/>
            <person name="Roest Crollius H."/>
            <person name="Wincker P."/>
            <person name="Chourrout D."/>
        </authorList>
    </citation>
    <scope>NUCLEOTIDE SEQUENCE [LARGE SCALE GENOMIC DNA]</scope>
</reference>
<name>E4YSZ8_OIKDI</name>
<protein>
    <submittedName>
        <fullName evidence="2">Uncharacterized protein</fullName>
    </submittedName>
</protein>
<feature type="compositionally biased region" description="Basic and acidic residues" evidence="1">
    <location>
        <begin position="9"/>
        <end position="28"/>
    </location>
</feature>